<dbReference type="AlphaFoldDB" id="A0A1V9X983"/>
<comment type="caution">
    <text evidence="1">The sequence shown here is derived from an EMBL/GenBank/DDBJ whole genome shotgun (WGS) entry which is preliminary data.</text>
</comment>
<reference evidence="1 2" key="1">
    <citation type="journal article" date="2017" name="Gigascience">
        <title>Draft genome of the honey bee ectoparasitic mite, Tropilaelaps mercedesae, is shaped by the parasitic life history.</title>
        <authorList>
            <person name="Dong X."/>
            <person name="Armstrong S.D."/>
            <person name="Xia D."/>
            <person name="Makepeace B.L."/>
            <person name="Darby A.C."/>
            <person name="Kadowaki T."/>
        </authorList>
    </citation>
    <scope>NUCLEOTIDE SEQUENCE [LARGE SCALE GENOMIC DNA]</scope>
    <source>
        <strain evidence="1">Wuxi-XJTLU</strain>
    </source>
</reference>
<dbReference type="InParanoid" id="A0A1V9X983"/>
<keyword evidence="2" id="KW-1185">Reference proteome</keyword>
<name>A0A1V9X983_9ACAR</name>
<protein>
    <submittedName>
        <fullName evidence="1">Serine/threonine-protein phosphatase 4 regulatory subunit 1-like</fullName>
    </submittedName>
</protein>
<dbReference type="InterPro" id="IPR011989">
    <property type="entry name" value="ARM-like"/>
</dbReference>
<gene>
    <name evidence="1" type="ORF">BIW11_01741</name>
</gene>
<evidence type="ECO:0000313" key="2">
    <source>
        <dbReference type="Proteomes" id="UP000192247"/>
    </source>
</evidence>
<sequence>MLQLWKVIDFIAHDSDPSVRLELLEQLSVLAGICLDRPDALGALGAPAMPGGLATTPGGTRPTGLMMPPLPPSPVLVRLQRASIVPSLALLMRDDTLQVRKRAHCALLRMLDARLMTPSTISSQLLPTVLDMAKASLENTGDGVLSADLHDQRQEAATVSMNNMSCCCYCCFMWRRLVGGWCRGVLVGQPNLGRTHASSTAKEINQRCWPLQKCEVGRPVGRSVHERRNGSLNFDREVRGDPT</sequence>
<organism evidence="1 2">
    <name type="scientific">Tropilaelaps mercedesae</name>
    <dbReference type="NCBI Taxonomy" id="418985"/>
    <lineage>
        <taxon>Eukaryota</taxon>
        <taxon>Metazoa</taxon>
        <taxon>Ecdysozoa</taxon>
        <taxon>Arthropoda</taxon>
        <taxon>Chelicerata</taxon>
        <taxon>Arachnida</taxon>
        <taxon>Acari</taxon>
        <taxon>Parasitiformes</taxon>
        <taxon>Mesostigmata</taxon>
        <taxon>Gamasina</taxon>
        <taxon>Dermanyssoidea</taxon>
        <taxon>Laelapidae</taxon>
        <taxon>Tropilaelaps</taxon>
    </lineage>
</organism>
<proteinExistence type="predicted"/>
<dbReference type="Gene3D" id="1.25.10.10">
    <property type="entry name" value="Leucine-rich Repeat Variant"/>
    <property type="match status" value="1"/>
</dbReference>
<evidence type="ECO:0000313" key="1">
    <source>
        <dbReference type="EMBL" id="OQR70099.1"/>
    </source>
</evidence>
<accession>A0A1V9X983</accession>
<dbReference type="EMBL" id="MNPL01018559">
    <property type="protein sequence ID" value="OQR70099.1"/>
    <property type="molecule type" value="Genomic_DNA"/>
</dbReference>
<dbReference type="Proteomes" id="UP000192247">
    <property type="component" value="Unassembled WGS sequence"/>
</dbReference>